<reference evidence="4 5" key="1">
    <citation type="submission" date="2020-07" db="EMBL/GenBank/DDBJ databases">
        <title>Sequencing the genomes of 1000 actinobacteria strains.</title>
        <authorList>
            <person name="Klenk H.-P."/>
        </authorList>
    </citation>
    <scope>NUCLEOTIDE SEQUENCE [LARGE SCALE GENOMIC DNA]</scope>
    <source>
        <strain evidence="4 5">DSM 29531</strain>
    </source>
</reference>
<feature type="domain" description="M23ase beta-sheet core" evidence="3">
    <location>
        <begin position="329"/>
        <end position="425"/>
    </location>
</feature>
<proteinExistence type="predicted"/>
<keyword evidence="4" id="KW-0378">Hydrolase</keyword>
<dbReference type="Proteomes" id="UP000571817">
    <property type="component" value="Unassembled WGS sequence"/>
</dbReference>
<gene>
    <name evidence="4" type="ORF">HNR15_000850</name>
</gene>
<dbReference type="PANTHER" id="PTHR21666">
    <property type="entry name" value="PEPTIDASE-RELATED"/>
    <property type="match status" value="1"/>
</dbReference>
<evidence type="ECO:0000313" key="5">
    <source>
        <dbReference type="Proteomes" id="UP000571817"/>
    </source>
</evidence>
<evidence type="ECO:0000259" key="3">
    <source>
        <dbReference type="Pfam" id="PF01551"/>
    </source>
</evidence>
<dbReference type="InterPro" id="IPR016047">
    <property type="entry name" value="M23ase_b-sheet_dom"/>
</dbReference>
<accession>A0A853DBB0</accession>
<sequence length="430" mass="44700">MSIPVRIVRVLAGALVAISATTVSVRAYADDPGTAKKKTDARIKTTEADLDDIGVALVAAQAKLDSTTKAVAGARRQVSAKQSALTGAQNHSTIVAGELSAAQATEGKNTAAIKVTAAAQAHTTILVGGIARRSYEAGGLGNFALTLQILGSNGANGSDVADEASIADLLLRQQNGILTKLSSQRATQKAQGLTLAATRRRVAGLKIQADNAVIAATTARNEAQTAQTRLVALQRTQTLARNSLSKQKTVELANLKTQKAESARLGGILRLRAIALAKLQHRSSSTATARPATSAPRGNGYFTPPMPLSSIVSVFGMRVNPVLHVLMLHAGDDFPYACGTPVHAAAPGTVIEAATDSIAGGHIVIDHGFVDGQNLASEYEHLSRFVVTSGPVTRGQLIGYSGTTGRSTGCHLHFAVLDNGTYVNPMIWLQ</sequence>
<organism evidence="4 5">
    <name type="scientific">Allobranchiibius huperziae</name>
    <dbReference type="NCBI Taxonomy" id="1874116"/>
    <lineage>
        <taxon>Bacteria</taxon>
        <taxon>Bacillati</taxon>
        <taxon>Actinomycetota</taxon>
        <taxon>Actinomycetes</taxon>
        <taxon>Micrococcales</taxon>
        <taxon>Dermacoccaceae</taxon>
        <taxon>Allobranchiibius</taxon>
    </lineage>
</organism>
<dbReference type="InterPro" id="IPR011055">
    <property type="entry name" value="Dup_hybrid_motif"/>
</dbReference>
<feature type="chain" id="PRO_5032788435" evidence="2">
    <location>
        <begin position="30"/>
        <end position="430"/>
    </location>
</feature>
<dbReference type="AlphaFoldDB" id="A0A853DBB0"/>
<dbReference type="RefSeq" id="WP_179479406.1">
    <property type="nucleotide sequence ID" value="NZ_JACCFW010000001.1"/>
</dbReference>
<dbReference type="GO" id="GO:0004222">
    <property type="term" value="F:metalloendopeptidase activity"/>
    <property type="evidence" value="ECO:0007669"/>
    <property type="project" value="TreeGrafter"/>
</dbReference>
<dbReference type="Gene3D" id="2.70.70.10">
    <property type="entry name" value="Glucose Permease (Domain IIA)"/>
    <property type="match status" value="1"/>
</dbReference>
<dbReference type="PANTHER" id="PTHR21666:SF289">
    <property type="entry name" value="L-ALA--D-GLU ENDOPEPTIDASE"/>
    <property type="match status" value="1"/>
</dbReference>
<dbReference type="SUPFAM" id="SSF51261">
    <property type="entry name" value="Duplicated hybrid motif"/>
    <property type="match status" value="1"/>
</dbReference>
<evidence type="ECO:0000313" key="4">
    <source>
        <dbReference type="EMBL" id="NYJ73887.1"/>
    </source>
</evidence>
<dbReference type="Pfam" id="PF01551">
    <property type="entry name" value="Peptidase_M23"/>
    <property type="match status" value="1"/>
</dbReference>
<comment type="caution">
    <text evidence="4">The sequence shown here is derived from an EMBL/GenBank/DDBJ whole genome shotgun (WGS) entry which is preliminary data.</text>
</comment>
<feature type="signal peptide" evidence="2">
    <location>
        <begin position="1"/>
        <end position="29"/>
    </location>
</feature>
<evidence type="ECO:0000256" key="1">
    <source>
        <dbReference type="ARBA" id="ARBA00022729"/>
    </source>
</evidence>
<name>A0A853DBB0_9MICO</name>
<evidence type="ECO:0000256" key="2">
    <source>
        <dbReference type="SAM" id="SignalP"/>
    </source>
</evidence>
<dbReference type="CDD" id="cd12797">
    <property type="entry name" value="M23_peptidase"/>
    <property type="match status" value="1"/>
</dbReference>
<keyword evidence="5" id="KW-1185">Reference proteome</keyword>
<dbReference type="InterPro" id="IPR050570">
    <property type="entry name" value="Cell_wall_metabolism_enzyme"/>
</dbReference>
<protein>
    <submittedName>
        <fullName evidence="4">Murein DD-endopeptidase MepM/ murein hydrolase activator NlpD</fullName>
    </submittedName>
</protein>
<keyword evidence="1 2" id="KW-0732">Signal</keyword>
<dbReference type="EMBL" id="JACCFW010000001">
    <property type="protein sequence ID" value="NYJ73887.1"/>
    <property type="molecule type" value="Genomic_DNA"/>
</dbReference>